<keyword evidence="8" id="KW-0472">Membrane</keyword>
<name>A0ABV7WJC0_9MICO</name>
<evidence type="ECO:0000256" key="3">
    <source>
        <dbReference type="ARBA" id="ARBA00011049"/>
    </source>
</evidence>
<keyword evidence="6" id="KW-0145">Chemotaxis</keyword>
<comment type="subcellular location">
    <subcellularLocation>
        <location evidence="1">Bacterial flagellum basal body</location>
    </subcellularLocation>
    <subcellularLocation>
        <location evidence="2">Cell membrane</location>
        <topology evidence="2">Peripheral membrane protein</topology>
    </subcellularLocation>
</comment>
<comment type="caution">
    <text evidence="12">The sequence shown here is derived from an EMBL/GenBank/DDBJ whole genome shotgun (WGS) entry which is preliminary data.</text>
</comment>
<dbReference type="InterPro" id="IPR036429">
    <property type="entry name" value="SpoA-like_sf"/>
</dbReference>
<keyword evidence="5" id="KW-1003">Cell membrane</keyword>
<dbReference type="InterPro" id="IPR028976">
    <property type="entry name" value="CheC-like_sf"/>
</dbReference>
<keyword evidence="12" id="KW-0966">Cell projection</keyword>
<dbReference type="Proteomes" id="UP001595685">
    <property type="component" value="Unassembled WGS sequence"/>
</dbReference>
<evidence type="ECO:0000256" key="8">
    <source>
        <dbReference type="ARBA" id="ARBA00023136"/>
    </source>
</evidence>
<dbReference type="PIRSF" id="PIRSF002888">
    <property type="entry name" value="FliM"/>
    <property type="match status" value="1"/>
</dbReference>
<dbReference type="InterPro" id="IPR001689">
    <property type="entry name" value="Flag_FliM"/>
</dbReference>
<dbReference type="RefSeq" id="WP_340295010.1">
    <property type="nucleotide sequence ID" value="NZ_JBBEOI010000199.1"/>
</dbReference>
<reference evidence="13" key="1">
    <citation type="journal article" date="2019" name="Int. J. Syst. Evol. Microbiol.">
        <title>The Global Catalogue of Microorganisms (GCM) 10K type strain sequencing project: providing services to taxonomists for standard genome sequencing and annotation.</title>
        <authorList>
            <consortium name="The Broad Institute Genomics Platform"/>
            <consortium name="The Broad Institute Genome Sequencing Center for Infectious Disease"/>
            <person name="Wu L."/>
            <person name="Ma J."/>
        </authorList>
    </citation>
    <scope>NUCLEOTIDE SEQUENCE [LARGE SCALE GENOMIC DNA]</scope>
    <source>
        <strain evidence="13">NCAIM B.02333</strain>
    </source>
</reference>
<dbReference type="Gene3D" id="3.40.1550.10">
    <property type="entry name" value="CheC-like"/>
    <property type="match status" value="1"/>
</dbReference>
<dbReference type="CDD" id="cd17908">
    <property type="entry name" value="FliM"/>
    <property type="match status" value="1"/>
</dbReference>
<keyword evidence="7" id="KW-0283">Flagellar rotation</keyword>
<protein>
    <recommendedName>
        <fullName evidence="4">Flagellar motor switch protein FliM</fullName>
    </recommendedName>
</protein>
<keyword evidence="9" id="KW-0975">Bacterial flagellum</keyword>
<evidence type="ECO:0000256" key="9">
    <source>
        <dbReference type="ARBA" id="ARBA00023143"/>
    </source>
</evidence>
<evidence type="ECO:0000313" key="13">
    <source>
        <dbReference type="Proteomes" id="UP001595685"/>
    </source>
</evidence>
<dbReference type="SUPFAM" id="SSF103039">
    <property type="entry name" value="CheC-like"/>
    <property type="match status" value="1"/>
</dbReference>
<evidence type="ECO:0000259" key="11">
    <source>
        <dbReference type="Pfam" id="PF01052"/>
    </source>
</evidence>
<evidence type="ECO:0000256" key="4">
    <source>
        <dbReference type="ARBA" id="ARBA00021898"/>
    </source>
</evidence>
<keyword evidence="12" id="KW-0282">Flagellum</keyword>
<evidence type="ECO:0000256" key="1">
    <source>
        <dbReference type="ARBA" id="ARBA00004117"/>
    </source>
</evidence>
<feature type="region of interest" description="Disordered" evidence="10">
    <location>
        <begin position="1"/>
        <end position="24"/>
    </location>
</feature>
<comment type="similarity">
    <text evidence="3">Belongs to the FliM family.</text>
</comment>
<evidence type="ECO:0000256" key="7">
    <source>
        <dbReference type="ARBA" id="ARBA00022779"/>
    </source>
</evidence>
<feature type="domain" description="Flagellar motor switch protein FliN-like C-terminal" evidence="11">
    <location>
        <begin position="231"/>
        <end position="298"/>
    </location>
</feature>
<evidence type="ECO:0000256" key="2">
    <source>
        <dbReference type="ARBA" id="ARBA00004202"/>
    </source>
</evidence>
<dbReference type="PANTHER" id="PTHR30034:SF6">
    <property type="entry name" value="YOP PROTEINS TRANSLOCATION PROTEIN Q"/>
    <property type="match status" value="1"/>
</dbReference>
<evidence type="ECO:0000256" key="10">
    <source>
        <dbReference type="SAM" id="MobiDB-lite"/>
    </source>
</evidence>
<dbReference type="EMBL" id="JBHRWW010000010">
    <property type="protein sequence ID" value="MFC3689507.1"/>
    <property type="molecule type" value="Genomic_DNA"/>
</dbReference>
<evidence type="ECO:0000313" key="12">
    <source>
        <dbReference type="EMBL" id="MFC3689507.1"/>
    </source>
</evidence>
<evidence type="ECO:0000256" key="5">
    <source>
        <dbReference type="ARBA" id="ARBA00022475"/>
    </source>
</evidence>
<dbReference type="SUPFAM" id="SSF101801">
    <property type="entry name" value="Surface presentation of antigens (SPOA)"/>
    <property type="match status" value="1"/>
</dbReference>
<dbReference type="Pfam" id="PF01052">
    <property type="entry name" value="FliMN_C"/>
    <property type="match status" value="1"/>
</dbReference>
<proteinExistence type="inferred from homology"/>
<keyword evidence="13" id="KW-1185">Reference proteome</keyword>
<sequence>MPTDSPTRTAARRRGATPAAELEPYDFRRPTKLSREHARALQVVAETFARQWATQFSTMLRDGQVEPGSVTQTTYGKYVASLPAPSLLVVVGSEELSDFVLHVEHELAMAAVDRLLGGRGEADQPARPATQLETALLRSLLDRVVAELPYAFAPLGALTPEITGLETNPQFAQVVGPAEALVVIDFVLTVGDVTGGATLAVPYAALQPMLNPDGVDERTVVRTNPAAEQGLSEVPMTVGARMRGITMSSDDVLALAVGDVVRLGHASDTPLLMVAGDRAFARAVPANRRNKLACLIVDPRKDRS</sequence>
<keyword evidence="12" id="KW-0969">Cilium</keyword>
<evidence type="ECO:0000256" key="6">
    <source>
        <dbReference type="ARBA" id="ARBA00022500"/>
    </source>
</evidence>
<dbReference type="PANTHER" id="PTHR30034">
    <property type="entry name" value="FLAGELLAR MOTOR SWITCH PROTEIN FLIM"/>
    <property type="match status" value="1"/>
</dbReference>
<dbReference type="InterPro" id="IPR001543">
    <property type="entry name" value="FliN-like_C"/>
</dbReference>
<organism evidence="12 13">
    <name type="scientific">Aquipuribacter hungaricus</name>
    <dbReference type="NCBI Taxonomy" id="545624"/>
    <lineage>
        <taxon>Bacteria</taxon>
        <taxon>Bacillati</taxon>
        <taxon>Actinomycetota</taxon>
        <taxon>Actinomycetes</taxon>
        <taxon>Micrococcales</taxon>
        <taxon>Intrasporangiaceae</taxon>
        <taxon>Aquipuribacter</taxon>
    </lineage>
</organism>
<gene>
    <name evidence="12" type="ORF">ACFOLH_14240</name>
</gene>
<dbReference type="Pfam" id="PF02154">
    <property type="entry name" value="FliM"/>
    <property type="match status" value="1"/>
</dbReference>
<dbReference type="Gene3D" id="2.30.330.10">
    <property type="entry name" value="SpoA-like"/>
    <property type="match status" value="1"/>
</dbReference>
<accession>A0ABV7WJC0</accession>